<dbReference type="Gene3D" id="1.20.1730.10">
    <property type="entry name" value="Sodium/glucose cotransporter"/>
    <property type="match status" value="1"/>
</dbReference>
<dbReference type="InParanoid" id="G3PC92"/>
<keyword evidence="5" id="KW-0769">Symport</keyword>
<dbReference type="GO" id="GO:0005886">
    <property type="term" value="C:plasma membrane"/>
    <property type="evidence" value="ECO:0007669"/>
    <property type="project" value="TreeGrafter"/>
</dbReference>
<evidence type="ECO:0000256" key="5">
    <source>
        <dbReference type="ARBA" id="ARBA00022847"/>
    </source>
</evidence>
<reference evidence="16 17" key="1">
    <citation type="journal article" date="2021" name="G3 (Bethesda)">
        <title>Improved contiguity of the threespine stickleback genome using long-read sequencing.</title>
        <authorList>
            <person name="Nath S."/>
            <person name="Shaw D.E."/>
            <person name="White M.A."/>
        </authorList>
    </citation>
    <scope>NUCLEOTIDE SEQUENCE [LARGE SCALE GENOMIC DNA]</scope>
    <source>
        <strain evidence="16 17">Lake Benthic</strain>
    </source>
</reference>
<evidence type="ECO:0000256" key="13">
    <source>
        <dbReference type="RuleBase" id="RU362091"/>
    </source>
</evidence>
<keyword evidence="11" id="KW-0325">Glycoprotein</keyword>
<evidence type="ECO:0000256" key="15">
    <source>
        <dbReference type="SAM" id="Phobius"/>
    </source>
</evidence>
<evidence type="ECO:0000256" key="12">
    <source>
        <dbReference type="ARBA" id="ARBA00023201"/>
    </source>
</evidence>
<feature type="transmembrane region" description="Helical" evidence="15">
    <location>
        <begin position="381"/>
        <end position="399"/>
    </location>
</feature>
<evidence type="ECO:0000256" key="6">
    <source>
        <dbReference type="ARBA" id="ARBA00022979"/>
    </source>
</evidence>
<dbReference type="Bgee" id="ENSGACG00000011492">
    <property type="expression patterns" value="Expressed in mesonephros"/>
</dbReference>
<keyword evidence="12" id="KW-0739">Sodium transport</keyword>
<feature type="transmembrane region" description="Helical" evidence="15">
    <location>
        <begin position="191"/>
        <end position="210"/>
    </location>
</feature>
<evidence type="ECO:0000256" key="9">
    <source>
        <dbReference type="ARBA" id="ARBA00023065"/>
    </source>
</evidence>
<accession>G3PC92</accession>
<evidence type="ECO:0000256" key="4">
    <source>
        <dbReference type="ARBA" id="ARBA00022692"/>
    </source>
</evidence>
<dbReference type="InterPro" id="IPR038377">
    <property type="entry name" value="Na/Glc_symporter_sf"/>
</dbReference>
<dbReference type="STRING" id="69293.ENSGACP00000015216"/>
<dbReference type="OMA" id="RDENRTQ"/>
<keyword evidence="4 15" id="KW-0812">Transmembrane</keyword>
<evidence type="ECO:0000256" key="10">
    <source>
        <dbReference type="ARBA" id="ARBA00023136"/>
    </source>
</evidence>
<keyword evidence="10 15" id="KW-0472">Membrane</keyword>
<sequence>MALNVPGLVATVVFYLLVLGIGVWASVKSKRDERRTQADHADMALLGNRNIHLVMGIFTTTATWVGGTFIIGTAETVYNPKFGLIWAVMPLAATLAFVVGGLFFAEPMRERRYVTMMDPFQIKYGNGLSGLLAVAPLMSEIIWVTSTLISLGLTMSVILDLSYAVCIWISAAVAITYTLLGGLYSVAYTDVIQLTLIFVTSWLCVPFLLTSPASVDITTTSFNHTFQAPWVGSLTAGRACMWIDIFLLLSLGDLGFQDFHQRTLSASSSATAKLRCYAAAVLIPTFGIPPVLIGAVAASTDWNLTSYGSPSPFERGQTGLILPLSLQHLTPPYISVLGIGAVGAAVMSSTDSALLSAASIFSSNIYKKILRPKASENEIRWVIRSSVVLFGLAGTSLTFLHAGVIAFWILGGEIAYILMFPQLVCVLFFDVSNGYGATAGFLLAFLLRVLCGEPLLRLPPFIHFPGCALEEGVYVQYSPIRTVCMLVSFATILLVSHLTAVLFNRGLVPEKWDMFHVQQAPKTQKAADGASSKEDHDLSPVCERGGASDPMLK</sequence>
<dbReference type="PROSITE" id="PS50283">
    <property type="entry name" value="NA_SOLUT_SYMP_3"/>
    <property type="match status" value="1"/>
</dbReference>
<evidence type="ECO:0000256" key="3">
    <source>
        <dbReference type="ARBA" id="ARBA00022448"/>
    </source>
</evidence>
<protein>
    <recommendedName>
        <fullName evidence="18">Solute carrier family 5 member 7a</fullName>
    </recommendedName>
</protein>
<dbReference type="eggNOG" id="KOG3761">
    <property type="taxonomic scope" value="Eukaryota"/>
</dbReference>
<feature type="transmembrane region" description="Helical" evidence="15">
    <location>
        <begin position="480"/>
        <end position="503"/>
    </location>
</feature>
<feature type="transmembrane region" description="Helical" evidence="15">
    <location>
        <begin position="84"/>
        <end position="105"/>
    </location>
</feature>
<reference evidence="16" key="3">
    <citation type="submission" date="2025-09" db="UniProtKB">
        <authorList>
            <consortium name="Ensembl"/>
        </authorList>
    </citation>
    <scope>IDENTIFICATION</scope>
</reference>
<dbReference type="Proteomes" id="UP000007635">
    <property type="component" value="Chromosome VI"/>
</dbReference>
<keyword evidence="17" id="KW-1185">Reference proteome</keyword>
<dbReference type="GeneID" id="120820940"/>
<feature type="transmembrane region" description="Helical" evidence="15">
    <location>
        <begin position="126"/>
        <end position="149"/>
    </location>
</feature>
<keyword evidence="8" id="KW-0915">Sodium</keyword>
<feature type="transmembrane region" description="Helical" evidence="15">
    <location>
        <begin position="53"/>
        <end position="72"/>
    </location>
</feature>
<evidence type="ECO:0000256" key="8">
    <source>
        <dbReference type="ARBA" id="ARBA00023053"/>
    </source>
</evidence>
<evidence type="ECO:0000256" key="7">
    <source>
        <dbReference type="ARBA" id="ARBA00022989"/>
    </source>
</evidence>
<dbReference type="Pfam" id="PF00474">
    <property type="entry name" value="SSF"/>
    <property type="match status" value="1"/>
</dbReference>
<comment type="subcellular location">
    <subcellularLocation>
        <location evidence="1">Membrane</location>
        <topology evidence="1">Multi-pass membrane protein</topology>
    </subcellularLocation>
</comment>
<keyword evidence="7 15" id="KW-1133">Transmembrane helix</keyword>
<name>G3PC92_GASAC</name>
<feature type="transmembrane region" description="Helical" evidence="15">
    <location>
        <begin position="6"/>
        <end position="27"/>
    </location>
</feature>
<dbReference type="GeneTree" id="ENSGT00940000163454"/>
<dbReference type="Ensembl" id="ENSGACT00000015245.2">
    <property type="protein sequence ID" value="ENSGACP00000015216.2"/>
    <property type="gene ID" value="ENSGACG00000011492.2"/>
</dbReference>
<feature type="transmembrane region" description="Helical" evidence="15">
    <location>
        <begin position="230"/>
        <end position="256"/>
    </location>
</feature>
<evidence type="ECO:0000313" key="17">
    <source>
        <dbReference type="Proteomes" id="UP000007635"/>
    </source>
</evidence>
<evidence type="ECO:0000256" key="2">
    <source>
        <dbReference type="ARBA" id="ARBA00006434"/>
    </source>
</evidence>
<dbReference type="InterPro" id="IPR001734">
    <property type="entry name" value="Na/solute_symporter"/>
</dbReference>
<dbReference type="AlphaFoldDB" id="G3PC92"/>
<dbReference type="PANTHER" id="PTHR45897">
    <property type="entry name" value="HIGH-AFFINITY CHOLINE TRANSPORTER 1"/>
    <property type="match status" value="1"/>
</dbReference>
<dbReference type="RefSeq" id="XP_040035144.1">
    <property type="nucleotide sequence ID" value="XM_040179210.1"/>
</dbReference>
<feature type="transmembrane region" description="Helical" evidence="15">
    <location>
        <begin position="161"/>
        <end position="184"/>
    </location>
</feature>
<keyword evidence="3" id="KW-0813">Transport</keyword>
<dbReference type="CDD" id="cd11474">
    <property type="entry name" value="SLC5sbd_CHT"/>
    <property type="match status" value="1"/>
</dbReference>
<dbReference type="KEGG" id="gat:120820940"/>
<feature type="region of interest" description="Disordered" evidence="14">
    <location>
        <begin position="523"/>
        <end position="553"/>
    </location>
</feature>
<organism evidence="16 17">
    <name type="scientific">Gasterosteus aculeatus aculeatus</name>
    <name type="common">three-spined stickleback</name>
    <dbReference type="NCBI Taxonomy" id="481459"/>
    <lineage>
        <taxon>Eukaryota</taxon>
        <taxon>Metazoa</taxon>
        <taxon>Chordata</taxon>
        <taxon>Craniata</taxon>
        <taxon>Vertebrata</taxon>
        <taxon>Euteleostomi</taxon>
        <taxon>Actinopterygii</taxon>
        <taxon>Neopterygii</taxon>
        <taxon>Teleostei</taxon>
        <taxon>Neoteleostei</taxon>
        <taxon>Acanthomorphata</taxon>
        <taxon>Eupercaria</taxon>
        <taxon>Perciformes</taxon>
        <taxon>Cottioidei</taxon>
        <taxon>Gasterosteales</taxon>
        <taxon>Gasterosteidae</taxon>
        <taxon>Gasterosteus</taxon>
    </lineage>
</organism>
<dbReference type="GO" id="GO:0008292">
    <property type="term" value="P:acetylcholine biosynthetic process"/>
    <property type="evidence" value="ECO:0007669"/>
    <property type="project" value="TreeGrafter"/>
</dbReference>
<feature type="transmembrane region" description="Helical" evidence="15">
    <location>
        <begin position="333"/>
        <end position="361"/>
    </location>
</feature>
<feature type="transmembrane region" description="Helical" evidence="15">
    <location>
        <begin position="277"/>
        <end position="298"/>
    </location>
</feature>
<evidence type="ECO:0000256" key="1">
    <source>
        <dbReference type="ARBA" id="ARBA00004141"/>
    </source>
</evidence>
<evidence type="ECO:0000256" key="11">
    <source>
        <dbReference type="ARBA" id="ARBA00023180"/>
    </source>
</evidence>
<dbReference type="GO" id="GO:0005307">
    <property type="term" value="F:choline:sodium symporter activity"/>
    <property type="evidence" value="ECO:0007669"/>
    <property type="project" value="TreeGrafter"/>
</dbReference>
<evidence type="ECO:0000256" key="14">
    <source>
        <dbReference type="SAM" id="MobiDB-lite"/>
    </source>
</evidence>
<keyword evidence="9" id="KW-0406">Ion transport</keyword>
<dbReference type="PANTHER" id="PTHR45897:SF5">
    <property type="entry name" value="HIGH AFFINITY CHOLINE TRANSPORTER 1"/>
    <property type="match status" value="1"/>
</dbReference>
<dbReference type="InterPro" id="IPR052244">
    <property type="entry name" value="Choline_transporter"/>
</dbReference>
<evidence type="ECO:0008006" key="18">
    <source>
        <dbReference type="Google" id="ProtNLM"/>
    </source>
</evidence>
<proteinExistence type="inferred from homology"/>
<reference evidence="16" key="2">
    <citation type="submission" date="2025-08" db="UniProtKB">
        <authorList>
            <consortium name="Ensembl"/>
        </authorList>
    </citation>
    <scope>IDENTIFICATION</scope>
</reference>
<evidence type="ECO:0000313" key="16">
    <source>
        <dbReference type="Ensembl" id="ENSGACP00000015216.2"/>
    </source>
</evidence>
<comment type="similarity">
    <text evidence="2 13">Belongs to the sodium:solute symporter (SSF) (TC 2.A.21) family.</text>
</comment>
<keyword evidence="6" id="KW-0530">Neurotransmitter biosynthesis</keyword>
<feature type="transmembrane region" description="Helical" evidence="15">
    <location>
        <begin position="436"/>
        <end position="456"/>
    </location>
</feature>